<dbReference type="AlphaFoldDB" id="A0AA39TCX4"/>
<reference evidence="2" key="1">
    <citation type="journal article" date="2022" name="Plant J.">
        <title>Strategies of tolerance reflected in two North American maple genomes.</title>
        <authorList>
            <person name="McEvoy S.L."/>
            <person name="Sezen U.U."/>
            <person name="Trouern-Trend A."/>
            <person name="McMahon S.M."/>
            <person name="Schaberg P.G."/>
            <person name="Yang J."/>
            <person name="Wegrzyn J.L."/>
            <person name="Swenson N.G."/>
        </authorList>
    </citation>
    <scope>NUCLEOTIDE SEQUENCE</scope>
    <source>
        <strain evidence="2">NS2018</strain>
    </source>
</reference>
<evidence type="ECO:0000256" key="1">
    <source>
        <dbReference type="SAM" id="MobiDB-lite"/>
    </source>
</evidence>
<sequence>MSIKGSFADLDLPPVFDEEVFDKESMIVDLDLPPVFDEEIFDKESMSADFDPKPELVEEECHAAKVDKEASLGIGDQSAPKFNNIGVVDSGNTAEEHGSAMVSLQKGPVPPISGSPCTFIPGGSGHCKTLNGKNFAGHVNRAPPPPKPDTAVDFSVAASTK</sequence>
<dbReference type="PANTHER" id="PTHR33592">
    <property type="entry name" value="TRANSMEMBRANE PROTEIN"/>
    <property type="match status" value="1"/>
</dbReference>
<accession>A0AA39TCX4</accession>
<dbReference type="EMBL" id="JAUESC010000001">
    <property type="protein sequence ID" value="KAK0607702.1"/>
    <property type="molecule type" value="Genomic_DNA"/>
</dbReference>
<feature type="region of interest" description="Disordered" evidence="1">
    <location>
        <begin position="136"/>
        <end position="161"/>
    </location>
</feature>
<name>A0AA39TCX4_ACESA</name>
<comment type="caution">
    <text evidence="2">The sequence shown here is derived from an EMBL/GenBank/DDBJ whole genome shotgun (WGS) entry which is preliminary data.</text>
</comment>
<gene>
    <name evidence="2" type="ORF">LWI29_018858</name>
</gene>
<protein>
    <submittedName>
        <fullName evidence="2">Uncharacterized protein</fullName>
    </submittedName>
</protein>
<organism evidence="2 3">
    <name type="scientific">Acer saccharum</name>
    <name type="common">Sugar maple</name>
    <dbReference type="NCBI Taxonomy" id="4024"/>
    <lineage>
        <taxon>Eukaryota</taxon>
        <taxon>Viridiplantae</taxon>
        <taxon>Streptophyta</taxon>
        <taxon>Embryophyta</taxon>
        <taxon>Tracheophyta</taxon>
        <taxon>Spermatophyta</taxon>
        <taxon>Magnoliopsida</taxon>
        <taxon>eudicotyledons</taxon>
        <taxon>Gunneridae</taxon>
        <taxon>Pentapetalae</taxon>
        <taxon>rosids</taxon>
        <taxon>malvids</taxon>
        <taxon>Sapindales</taxon>
        <taxon>Sapindaceae</taxon>
        <taxon>Hippocastanoideae</taxon>
        <taxon>Acereae</taxon>
        <taxon>Acer</taxon>
    </lineage>
</organism>
<proteinExistence type="predicted"/>
<evidence type="ECO:0000313" key="2">
    <source>
        <dbReference type="EMBL" id="KAK0607702.1"/>
    </source>
</evidence>
<dbReference type="PANTHER" id="PTHR33592:SF10">
    <property type="entry name" value="TRANSMEMBRANE PROTEIN"/>
    <property type="match status" value="1"/>
</dbReference>
<keyword evidence="3" id="KW-1185">Reference proteome</keyword>
<evidence type="ECO:0000313" key="3">
    <source>
        <dbReference type="Proteomes" id="UP001168877"/>
    </source>
</evidence>
<dbReference type="Proteomes" id="UP001168877">
    <property type="component" value="Unassembled WGS sequence"/>
</dbReference>
<reference evidence="2" key="2">
    <citation type="submission" date="2023-06" db="EMBL/GenBank/DDBJ databases">
        <authorList>
            <person name="Swenson N.G."/>
            <person name="Wegrzyn J.L."/>
            <person name="Mcevoy S.L."/>
        </authorList>
    </citation>
    <scope>NUCLEOTIDE SEQUENCE</scope>
    <source>
        <strain evidence="2">NS2018</strain>
        <tissue evidence="2">Leaf</tissue>
    </source>
</reference>